<evidence type="ECO:0000256" key="3">
    <source>
        <dbReference type="ARBA" id="ARBA00023295"/>
    </source>
</evidence>
<evidence type="ECO:0000259" key="5">
    <source>
        <dbReference type="Pfam" id="PF02836"/>
    </source>
</evidence>
<dbReference type="eggNOG" id="COG3250">
    <property type="taxonomic scope" value="Bacteria"/>
</dbReference>
<dbReference type="KEGG" id="sus:Acid_4054"/>
<organism evidence="8">
    <name type="scientific">Solibacter usitatus (strain Ellin6076)</name>
    <dbReference type="NCBI Taxonomy" id="234267"/>
    <lineage>
        <taxon>Bacteria</taxon>
        <taxon>Pseudomonadati</taxon>
        <taxon>Acidobacteriota</taxon>
        <taxon>Terriglobia</taxon>
        <taxon>Bryobacterales</taxon>
        <taxon>Solibacteraceae</taxon>
        <taxon>Candidatus Solibacter</taxon>
    </lineage>
</organism>
<feature type="domain" description="Glycoside hydrolase family 2 catalytic" evidence="5">
    <location>
        <begin position="276"/>
        <end position="480"/>
    </location>
</feature>
<dbReference type="InterPro" id="IPR051913">
    <property type="entry name" value="GH2_Domain-Containing"/>
</dbReference>
<feature type="domain" description="DUF4982" evidence="6">
    <location>
        <begin position="586"/>
        <end position="639"/>
    </location>
</feature>
<comment type="similarity">
    <text evidence="1">Belongs to the glycosyl hydrolase 2 family.</text>
</comment>
<dbReference type="Gene3D" id="2.60.120.260">
    <property type="entry name" value="Galactose-binding domain-like"/>
    <property type="match status" value="1"/>
</dbReference>
<feature type="domain" description="Glycoside hydrolase family 2" evidence="7">
    <location>
        <begin position="653"/>
        <end position="755"/>
    </location>
</feature>
<dbReference type="Pfam" id="PF00703">
    <property type="entry name" value="Glyco_hydro_2"/>
    <property type="match status" value="1"/>
</dbReference>
<evidence type="ECO:0000256" key="1">
    <source>
        <dbReference type="ARBA" id="ARBA00007401"/>
    </source>
</evidence>
<dbReference type="InterPro" id="IPR006102">
    <property type="entry name" value="Ig-like_GH2"/>
</dbReference>
<dbReference type="OrthoDB" id="9762066at2"/>
<dbReference type="Pfam" id="PF02836">
    <property type="entry name" value="Glyco_hydro_2_C"/>
    <property type="match status" value="1"/>
</dbReference>
<dbReference type="InterPro" id="IPR008979">
    <property type="entry name" value="Galactose-bd-like_sf"/>
</dbReference>
<reference evidence="8" key="1">
    <citation type="submission" date="2006-10" db="EMBL/GenBank/DDBJ databases">
        <title>Complete sequence of Solibacter usitatus Ellin6076.</title>
        <authorList>
            <consortium name="US DOE Joint Genome Institute"/>
            <person name="Copeland A."/>
            <person name="Lucas S."/>
            <person name="Lapidus A."/>
            <person name="Barry K."/>
            <person name="Detter J.C."/>
            <person name="Glavina del Rio T."/>
            <person name="Hammon N."/>
            <person name="Israni S."/>
            <person name="Dalin E."/>
            <person name="Tice H."/>
            <person name="Pitluck S."/>
            <person name="Thompson L.S."/>
            <person name="Brettin T."/>
            <person name="Bruce D."/>
            <person name="Han C."/>
            <person name="Tapia R."/>
            <person name="Gilna P."/>
            <person name="Schmutz J."/>
            <person name="Larimer F."/>
            <person name="Land M."/>
            <person name="Hauser L."/>
            <person name="Kyrpides N."/>
            <person name="Mikhailova N."/>
            <person name="Janssen P.H."/>
            <person name="Kuske C.R."/>
            <person name="Richardson P."/>
        </authorList>
    </citation>
    <scope>NUCLEOTIDE SEQUENCE</scope>
    <source>
        <strain evidence="8">Ellin6076</strain>
    </source>
</reference>
<dbReference type="GO" id="GO:0004553">
    <property type="term" value="F:hydrolase activity, hydrolyzing O-glycosyl compounds"/>
    <property type="evidence" value="ECO:0007669"/>
    <property type="project" value="InterPro"/>
</dbReference>
<dbReference type="HOGENOM" id="CLU_006501_0_1_0"/>
<evidence type="ECO:0000313" key="8">
    <source>
        <dbReference type="EMBL" id="ABJ85019.1"/>
    </source>
</evidence>
<dbReference type="SUPFAM" id="SSF49303">
    <property type="entry name" value="beta-Galactosidase/glucuronidase domain"/>
    <property type="match status" value="1"/>
</dbReference>
<dbReference type="InterPro" id="IPR006103">
    <property type="entry name" value="Glyco_hydro_2_cat"/>
</dbReference>
<dbReference type="Pfam" id="PF16355">
    <property type="entry name" value="DUF4982"/>
    <property type="match status" value="1"/>
</dbReference>
<protein>
    <submittedName>
        <fullName evidence="8">Glycoside hydrolase family 2, sugar binding</fullName>
    </submittedName>
</protein>
<sequence length="760" mass="83560" precursor="true">MKLAVCLLWSAALAAAPRLTIPFDTDWRFSHGDETASRTVTLPHDWGIEGPFDEKNPSGWAGAFLPAGVGWYRKQFTLPAGTAGRRVFVEFDGVMANSEVWINDVSLGKRPYGYVSFRYELTDHLAPVNVLAVRADNSRQPASRWFPGAGINRHVRLIVTDPVHLDQWATFVTTPKVTAAEATVKFATSVVNQSAAPHTVSVEFTTAGKTVQTKSQTIAPGKSAEFEAEIAVANPKLWGLEPQELYVATARVREGKDMLDDESVPFGIREARFDADSGFLLNGKNLKIKGVCLHADGGAVGTAVPLDIWERRLAALRRIGVNAIRTAHGPVAPEFLDLTDRMGFLVMDEMFDQWTVAKNLYDYHLFFREWSHIDTRDTVHRDRNHPSVIIYSAGNEIHDTPQAELAKGILKGLVETFHTADPTRPVTQALFRPNVSHDYDNGLADLLDVVGQNYRENEILAAHAQKPTRKILGTENTHDRRAWLALRDSPEYAGQFLWAGIDYLGEGRMWPYISNSFGLLDRTGAIKPIGWERASWWSTGPVVHATRRAAVRELAPTDPGYEAARRQTQTLFDDWSPANREPHPENVEVYSNCEDVELLLNGKSLGSKPLPKDAAPRNWHVEFAPGKIEALCRNQGKVAAVSDLRTAGKPVRIALSIDKVKLPFNWDSVAYINASVVDENGIMVPAAADNIVFAIDGPGAIAAVDNADTTSHEGFQANERSAFQGRCIALVKASRDQGRITVKASAAGLATGSITLEAVK</sequence>
<keyword evidence="3" id="KW-0326">Glycosidase</keyword>
<dbReference type="InterPro" id="IPR032311">
    <property type="entry name" value="DUF4982"/>
</dbReference>
<evidence type="ECO:0000259" key="6">
    <source>
        <dbReference type="Pfam" id="PF16355"/>
    </source>
</evidence>
<dbReference type="PANTHER" id="PTHR42732:SF1">
    <property type="entry name" value="BETA-MANNOSIDASE"/>
    <property type="match status" value="1"/>
</dbReference>
<dbReference type="InParanoid" id="Q01Z96"/>
<dbReference type="Gene3D" id="3.20.20.80">
    <property type="entry name" value="Glycosidases"/>
    <property type="match status" value="1"/>
</dbReference>
<dbReference type="AlphaFoldDB" id="Q01Z96"/>
<dbReference type="CAZy" id="GH2">
    <property type="family name" value="Glycoside Hydrolase Family 2"/>
</dbReference>
<dbReference type="Pfam" id="PF18565">
    <property type="entry name" value="Glyco_hydro2_C5"/>
    <property type="match status" value="1"/>
</dbReference>
<dbReference type="PRINTS" id="PR00132">
    <property type="entry name" value="GLHYDRLASE2"/>
</dbReference>
<proteinExistence type="inferred from homology"/>
<dbReference type="PANTHER" id="PTHR42732">
    <property type="entry name" value="BETA-GALACTOSIDASE"/>
    <property type="match status" value="1"/>
</dbReference>
<gene>
    <name evidence="8" type="ordered locus">Acid_4054</name>
</gene>
<dbReference type="EMBL" id="CP000473">
    <property type="protein sequence ID" value="ABJ85019.1"/>
    <property type="molecule type" value="Genomic_DNA"/>
</dbReference>
<dbReference type="InterPro" id="IPR040605">
    <property type="entry name" value="Glyco_hydro2_dom5"/>
</dbReference>
<dbReference type="GO" id="GO:0005975">
    <property type="term" value="P:carbohydrate metabolic process"/>
    <property type="evidence" value="ECO:0007669"/>
    <property type="project" value="InterPro"/>
</dbReference>
<dbReference type="InterPro" id="IPR006101">
    <property type="entry name" value="Glyco_hydro_2"/>
</dbReference>
<evidence type="ECO:0000259" key="4">
    <source>
        <dbReference type="Pfam" id="PF00703"/>
    </source>
</evidence>
<dbReference type="SUPFAM" id="SSF51445">
    <property type="entry name" value="(Trans)glycosidases"/>
    <property type="match status" value="1"/>
</dbReference>
<feature type="domain" description="Glycoside hydrolase family 2 immunoglobulin-like beta-sandwich" evidence="4">
    <location>
        <begin position="171"/>
        <end position="269"/>
    </location>
</feature>
<dbReference type="InterPro" id="IPR017853">
    <property type="entry name" value="GH"/>
</dbReference>
<keyword evidence="2 8" id="KW-0378">Hydrolase</keyword>
<dbReference type="InterPro" id="IPR036156">
    <property type="entry name" value="Beta-gal/glucu_dom_sf"/>
</dbReference>
<dbReference type="InterPro" id="IPR013783">
    <property type="entry name" value="Ig-like_fold"/>
</dbReference>
<accession>Q01Z96</accession>
<evidence type="ECO:0000259" key="7">
    <source>
        <dbReference type="Pfam" id="PF18565"/>
    </source>
</evidence>
<dbReference type="Gene3D" id="2.60.40.10">
    <property type="entry name" value="Immunoglobulins"/>
    <property type="match status" value="3"/>
</dbReference>
<dbReference type="SUPFAM" id="SSF49785">
    <property type="entry name" value="Galactose-binding domain-like"/>
    <property type="match status" value="1"/>
</dbReference>
<dbReference type="STRING" id="234267.Acid_4054"/>
<name>Q01Z96_SOLUE</name>
<evidence type="ECO:0000256" key="2">
    <source>
        <dbReference type="ARBA" id="ARBA00022801"/>
    </source>
</evidence>